<evidence type="ECO:0000256" key="8">
    <source>
        <dbReference type="SAM" id="SignalP"/>
    </source>
</evidence>
<evidence type="ECO:0000256" key="3">
    <source>
        <dbReference type="ARBA" id="ARBA00022670"/>
    </source>
</evidence>
<gene>
    <name evidence="9" type="ORF">FRX48_01127</name>
</gene>
<sequence>MRSLILGSVLLAGSIFDLAFSASTASPKAHRLTRRANPSLDSSFGASDTETQQINNAFFDAIELASYAVVADIDTNGPIFAKYFNLADKGTVRSVFMSIMGNPADVMNPGTTGNDLLGKITVTRSDPDGDCAADATLMAQLTQYDTDTPLLEVCPGAGFGHGAIGKDPNKVVCENLGDTVSWRMETLGSILLHEYTHYTNLVVPPLSAETDDLDDGYGPINTRALDKSLAKTNADSYSWYANEVLWSNICSKSFNDPAPGDDNDPNCSGTVCTATKANP</sequence>
<dbReference type="SUPFAM" id="SSF55486">
    <property type="entry name" value="Metalloproteases ('zincins'), catalytic domain"/>
    <property type="match status" value="1"/>
</dbReference>
<evidence type="ECO:0008006" key="11">
    <source>
        <dbReference type="Google" id="ProtNLM"/>
    </source>
</evidence>
<dbReference type="GO" id="GO:0046872">
    <property type="term" value="F:metal ion binding"/>
    <property type="evidence" value="ECO:0007669"/>
    <property type="project" value="UniProtKB-KW"/>
</dbReference>
<protein>
    <recommendedName>
        <fullName evidence="11">Metallopeptidase, catalytic domain</fullName>
    </recommendedName>
</protein>
<comment type="similarity">
    <text evidence="2">Belongs to the peptidase M35 family.</text>
</comment>
<evidence type="ECO:0000313" key="10">
    <source>
        <dbReference type="Proteomes" id="UP000324767"/>
    </source>
</evidence>
<dbReference type="AlphaFoldDB" id="A0A5M8PZL5"/>
<dbReference type="GO" id="GO:0008237">
    <property type="term" value="F:metallopeptidase activity"/>
    <property type="evidence" value="ECO:0007669"/>
    <property type="project" value="UniProtKB-KW"/>
</dbReference>
<evidence type="ECO:0000313" key="9">
    <source>
        <dbReference type="EMBL" id="KAA6414378.1"/>
    </source>
</evidence>
<comment type="caution">
    <text evidence="9">The sequence shown here is derived from an EMBL/GenBank/DDBJ whole genome shotgun (WGS) entry which is preliminary data.</text>
</comment>
<evidence type="ECO:0000256" key="2">
    <source>
        <dbReference type="ARBA" id="ARBA00010279"/>
    </source>
</evidence>
<dbReference type="GO" id="GO:0006508">
    <property type="term" value="P:proteolysis"/>
    <property type="evidence" value="ECO:0007669"/>
    <property type="project" value="UniProtKB-KW"/>
</dbReference>
<evidence type="ECO:0000256" key="1">
    <source>
        <dbReference type="ARBA" id="ARBA00001947"/>
    </source>
</evidence>
<feature type="signal peptide" evidence="8">
    <location>
        <begin position="1"/>
        <end position="21"/>
    </location>
</feature>
<evidence type="ECO:0000256" key="5">
    <source>
        <dbReference type="ARBA" id="ARBA00022801"/>
    </source>
</evidence>
<keyword evidence="8" id="KW-0732">Signal</keyword>
<dbReference type="InterPro" id="IPR050414">
    <property type="entry name" value="Fungal_M35_metalloproteases"/>
</dbReference>
<dbReference type="Gene3D" id="3.40.390.10">
    <property type="entry name" value="Collagenase (Catalytic Domain)"/>
    <property type="match status" value="1"/>
</dbReference>
<dbReference type="InterPro" id="IPR024079">
    <property type="entry name" value="MetalloPept_cat_dom_sf"/>
</dbReference>
<evidence type="ECO:0000256" key="6">
    <source>
        <dbReference type="ARBA" id="ARBA00022833"/>
    </source>
</evidence>
<keyword evidence="4" id="KW-0479">Metal-binding</keyword>
<comment type="cofactor">
    <cofactor evidence="1">
        <name>Zn(2+)</name>
        <dbReference type="ChEBI" id="CHEBI:29105"/>
    </cofactor>
</comment>
<keyword evidence="6" id="KW-0862">Zinc</keyword>
<dbReference type="Proteomes" id="UP000324767">
    <property type="component" value="Unassembled WGS sequence"/>
</dbReference>
<dbReference type="PANTHER" id="PTHR37016:SF3">
    <property type="entry name" value="NEUTRAL PROTEASE 2-RELATED"/>
    <property type="match status" value="1"/>
</dbReference>
<accession>A0A5M8PZL5</accession>
<reference evidence="9 10" key="1">
    <citation type="submission" date="2019-09" db="EMBL/GenBank/DDBJ databases">
        <title>The hologenome of the rock-dwelling lichen Lasallia pustulata.</title>
        <authorList>
            <person name="Greshake Tzovaras B."/>
            <person name="Segers F."/>
            <person name="Bicker A."/>
            <person name="Dal Grande F."/>
            <person name="Otte J."/>
            <person name="Hankeln T."/>
            <person name="Schmitt I."/>
            <person name="Ebersberger I."/>
        </authorList>
    </citation>
    <scope>NUCLEOTIDE SEQUENCE [LARGE SCALE GENOMIC DNA]</scope>
    <source>
        <strain evidence="9">A1-1</strain>
    </source>
</reference>
<keyword evidence="3" id="KW-0645">Protease</keyword>
<organism evidence="9 10">
    <name type="scientific">Lasallia pustulata</name>
    <dbReference type="NCBI Taxonomy" id="136370"/>
    <lineage>
        <taxon>Eukaryota</taxon>
        <taxon>Fungi</taxon>
        <taxon>Dikarya</taxon>
        <taxon>Ascomycota</taxon>
        <taxon>Pezizomycotina</taxon>
        <taxon>Lecanoromycetes</taxon>
        <taxon>OSLEUM clade</taxon>
        <taxon>Umbilicariomycetidae</taxon>
        <taxon>Umbilicariales</taxon>
        <taxon>Umbilicariaceae</taxon>
        <taxon>Lasallia</taxon>
    </lineage>
</organism>
<proteinExistence type="inferred from homology"/>
<evidence type="ECO:0000256" key="4">
    <source>
        <dbReference type="ARBA" id="ARBA00022723"/>
    </source>
</evidence>
<dbReference type="EMBL" id="VXIT01000002">
    <property type="protein sequence ID" value="KAA6414378.1"/>
    <property type="molecule type" value="Genomic_DNA"/>
</dbReference>
<name>A0A5M8PZL5_9LECA</name>
<keyword evidence="7" id="KW-0482">Metalloprotease</keyword>
<evidence type="ECO:0000256" key="7">
    <source>
        <dbReference type="ARBA" id="ARBA00023049"/>
    </source>
</evidence>
<dbReference type="PANTHER" id="PTHR37016">
    <property type="match status" value="1"/>
</dbReference>
<keyword evidence="5" id="KW-0378">Hydrolase</keyword>
<feature type="chain" id="PRO_5024279459" description="Metallopeptidase, catalytic domain" evidence="8">
    <location>
        <begin position="22"/>
        <end position="279"/>
    </location>
</feature>
<dbReference type="OrthoDB" id="5357726at2759"/>